<keyword evidence="2" id="KW-0175">Coiled coil</keyword>
<name>F8NRR4_SERL9</name>
<evidence type="ECO:0000256" key="3">
    <source>
        <dbReference type="SAM" id="MobiDB-lite"/>
    </source>
</evidence>
<evidence type="ECO:0000256" key="2">
    <source>
        <dbReference type="SAM" id="Coils"/>
    </source>
</evidence>
<keyword evidence="1" id="KW-0653">Protein transport</keyword>
<dbReference type="EMBL" id="GL945432">
    <property type="protein sequence ID" value="EGO26804.1"/>
    <property type="molecule type" value="Genomic_DNA"/>
</dbReference>
<keyword evidence="1" id="KW-0256">Endoplasmic reticulum</keyword>
<feature type="domain" description="GPI inositol-deacylase PGAP1-like alpha/beta" evidence="4">
    <location>
        <begin position="68"/>
        <end position="116"/>
    </location>
</feature>
<feature type="region of interest" description="Disordered" evidence="3">
    <location>
        <begin position="176"/>
        <end position="214"/>
    </location>
</feature>
<keyword evidence="1" id="KW-0378">Hydrolase</keyword>
<dbReference type="Proteomes" id="UP000008064">
    <property type="component" value="Unassembled WGS sequence"/>
</dbReference>
<dbReference type="Gene3D" id="3.40.50.1820">
    <property type="entry name" value="alpha/beta hydrolase"/>
    <property type="match status" value="1"/>
</dbReference>
<comment type="subcellular location">
    <subcellularLocation>
        <location evidence="1">Endoplasmic reticulum membrane</location>
    </subcellularLocation>
</comment>
<dbReference type="GO" id="GO:0005789">
    <property type="term" value="C:endoplasmic reticulum membrane"/>
    <property type="evidence" value="ECO:0007669"/>
    <property type="project" value="UniProtKB-SubCell"/>
</dbReference>
<feature type="compositionally biased region" description="Polar residues" evidence="3">
    <location>
        <begin position="141"/>
        <end position="157"/>
    </location>
</feature>
<dbReference type="OrthoDB" id="3248508at2759"/>
<dbReference type="PANTHER" id="PTHR47842:SF3">
    <property type="entry name" value="DUF676 DOMAIN-CONTAINING PROTEIN"/>
    <property type="match status" value="1"/>
</dbReference>
<comment type="function">
    <text evidence="1">Involved in inositol deacylation of GPI-anchored proteins which plays important roles in the quality control and ER-associated degradation of GPI-anchored proteins.</text>
</comment>
<dbReference type="InterPro" id="IPR012908">
    <property type="entry name" value="PGAP1-ab_dom-like"/>
</dbReference>
<dbReference type="HOGENOM" id="CLU_026391_0_0_1"/>
<dbReference type="KEGG" id="sla:SERLADRAFT_436632"/>
<gene>
    <name evidence="5" type="ORF">SERLADRAFT_436632</name>
</gene>
<dbReference type="GeneID" id="18814720"/>
<accession>F8NRR4</accession>
<dbReference type="GO" id="GO:0015031">
    <property type="term" value="P:protein transport"/>
    <property type="evidence" value="ECO:0007669"/>
    <property type="project" value="UniProtKB-KW"/>
</dbReference>
<dbReference type="PANTHER" id="PTHR47842">
    <property type="entry name" value="EXPRESSED PROTEIN"/>
    <property type="match status" value="1"/>
</dbReference>
<sequence length="434" mass="47594">MTQTIIHLIYIHGFQGNDSTFQSFPTHLQASLAARMPPHFRVQSSLYPTYKSVKPISYATKNFLEWLSTQPPGYVILLGHSMGGLLAADAATHPSVVQNSRPQHIIGMIAFDTPFLGMHPHVVISGIASLFPDNSKKDNKNQLSESETRPTPQQTDESMNDKEQVHIVDQGVTDDWSTFKGRLSPSQWRRESGSLPHSPPGPSSSPSPSHTPSTFLSQFTARVTPYVDRTVSHPAIRWVNKHSDSPVDAGKTWIIEHFQFGSCMFDPSGLHERGAQPQQAEVTSDPPDVAIAGAMPTPTSTGDMEADVVAGDSPQGQGILGSPDDVDAPVGENAEKVDDKEQKKALKKAKKEHEKRLKREKKLAISRNFVVLPKGFASGFGGWDKWESVEIAGVEDEVAAHCGLFIPSQNIGYQDLVDGATNKVLFWCESIRKE</sequence>
<dbReference type="SUPFAM" id="SSF53474">
    <property type="entry name" value="alpha/beta-Hydrolases"/>
    <property type="match status" value="1"/>
</dbReference>
<organism>
    <name type="scientific">Serpula lacrymans var. lacrymans (strain S7.9)</name>
    <name type="common">Dry rot fungus</name>
    <dbReference type="NCBI Taxonomy" id="578457"/>
    <lineage>
        <taxon>Eukaryota</taxon>
        <taxon>Fungi</taxon>
        <taxon>Dikarya</taxon>
        <taxon>Basidiomycota</taxon>
        <taxon>Agaricomycotina</taxon>
        <taxon>Agaricomycetes</taxon>
        <taxon>Agaricomycetidae</taxon>
        <taxon>Boletales</taxon>
        <taxon>Coniophorineae</taxon>
        <taxon>Serpulaceae</taxon>
        <taxon>Serpula</taxon>
    </lineage>
</organism>
<dbReference type="RefSeq" id="XP_007316977.1">
    <property type="nucleotide sequence ID" value="XM_007316915.1"/>
</dbReference>
<feature type="region of interest" description="Disordered" evidence="3">
    <location>
        <begin position="134"/>
        <end position="161"/>
    </location>
</feature>
<dbReference type="InterPro" id="IPR029058">
    <property type="entry name" value="AB_hydrolase_fold"/>
</dbReference>
<feature type="region of interest" description="Disordered" evidence="3">
    <location>
        <begin position="270"/>
        <end position="329"/>
    </location>
</feature>
<proteinExistence type="inferred from homology"/>
<reference evidence="5" key="1">
    <citation type="submission" date="2011-04" db="EMBL/GenBank/DDBJ databases">
        <title>Evolution of plant cell wall degrading machinery underlies the functional diversity of forest fungi.</title>
        <authorList>
            <consortium name="US DOE Joint Genome Institute (JGI-PGF)"/>
            <person name="Eastwood D.C."/>
            <person name="Floudas D."/>
            <person name="Binder M."/>
            <person name="Majcherczyk A."/>
            <person name="Schneider P."/>
            <person name="Aerts A."/>
            <person name="Asiegbu F.O."/>
            <person name="Baker S.E."/>
            <person name="Barry K."/>
            <person name="Bendiksby M."/>
            <person name="Blumentritt M."/>
            <person name="Coutinho P.M."/>
            <person name="Cullen D."/>
            <person name="Cullen D."/>
            <person name="Gathman A."/>
            <person name="Goodell B."/>
            <person name="Henrissat B."/>
            <person name="Ihrmark K."/>
            <person name="Kauserud H."/>
            <person name="Kohler A."/>
            <person name="LaButti K."/>
            <person name="Lapidus A."/>
            <person name="Lavin J.L."/>
            <person name="Lee Y.-H."/>
            <person name="Lindquist E."/>
            <person name="Lilly W."/>
            <person name="Lucas S."/>
            <person name="Morin E."/>
            <person name="Murat C."/>
            <person name="Oguiza J.A."/>
            <person name="Park J."/>
            <person name="Pisabarro A.G."/>
            <person name="Riley R."/>
            <person name="Rosling A."/>
            <person name="Salamov A."/>
            <person name="Schmidt O."/>
            <person name="Schmutz J."/>
            <person name="Skrede I."/>
            <person name="Stenlid J."/>
            <person name="Wiebenga A."/>
            <person name="Xie X."/>
            <person name="Kues U."/>
            <person name="Hibbett D.S."/>
            <person name="Hoffmeister D."/>
            <person name="Hogberg N."/>
            <person name="Martin F."/>
            <person name="Grigoriev I.V."/>
            <person name="Watkinson S.C."/>
        </authorList>
    </citation>
    <scope>NUCLEOTIDE SEQUENCE</scope>
    <source>
        <strain evidence="5">S7.9</strain>
    </source>
</reference>
<dbReference type="AlphaFoldDB" id="F8NRR4"/>
<dbReference type="Pfam" id="PF07819">
    <property type="entry name" value="PGAP1"/>
    <property type="match status" value="1"/>
</dbReference>
<feature type="coiled-coil region" evidence="2">
    <location>
        <begin position="336"/>
        <end position="363"/>
    </location>
</feature>
<keyword evidence="1" id="KW-0472">Membrane</keyword>
<keyword evidence="1" id="KW-0813">Transport</keyword>
<comment type="similarity">
    <text evidence="1">Belongs to the GPI inositol-deacylase family.</text>
</comment>
<evidence type="ECO:0000259" key="4">
    <source>
        <dbReference type="Pfam" id="PF07819"/>
    </source>
</evidence>
<protein>
    <recommendedName>
        <fullName evidence="1">GPI inositol-deacylase</fullName>
        <ecNumber evidence="1">3.1.-.-</ecNumber>
    </recommendedName>
</protein>
<evidence type="ECO:0000313" key="5">
    <source>
        <dbReference type="EMBL" id="EGO26804.1"/>
    </source>
</evidence>
<dbReference type="EC" id="3.1.-.-" evidence="1"/>
<dbReference type="GO" id="GO:0016788">
    <property type="term" value="F:hydrolase activity, acting on ester bonds"/>
    <property type="evidence" value="ECO:0007669"/>
    <property type="project" value="InterPro"/>
</dbReference>
<evidence type="ECO:0000256" key="1">
    <source>
        <dbReference type="RuleBase" id="RU365011"/>
    </source>
</evidence>